<dbReference type="Proteomes" id="UP000636458">
    <property type="component" value="Unassembled WGS sequence"/>
</dbReference>
<evidence type="ECO:0000256" key="5">
    <source>
        <dbReference type="ARBA" id="ARBA00015611"/>
    </source>
</evidence>
<dbReference type="EMBL" id="JAEPES010000002">
    <property type="protein sequence ID" value="MBK4347156.1"/>
    <property type="molecule type" value="Genomic_DNA"/>
</dbReference>
<dbReference type="AlphaFoldDB" id="A0A934SKT0"/>
<evidence type="ECO:0000259" key="15">
    <source>
        <dbReference type="Pfam" id="PF01433"/>
    </source>
</evidence>
<comment type="similarity">
    <text evidence="3">Belongs to the peptidase M1 family.</text>
</comment>
<dbReference type="RefSeq" id="WP_200555527.1">
    <property type="nucleotide sequence ID" value="NZ_JAEPES010000002.1"/>
</dbReference>
<dbReference type="GO" id="GO:0005615">
    <property type="term" value="C:extracellular space"/>
    <property type="evidence" value="ECO:0007669"/>
    <property type="project" value="TreeGrafter"/>
</dbReference>
<dbReference type="Pfam" id="PF17900">
    <property type="entry name" value="Peptidase_M1_N"/>
    <property type="match status" value="1"/>
</dbReference>
<dbReference type="GO" id="GO:0006508">
    <property type="term" value="P:proteolysis"/>
    <property type="evidence" value="ECO:0007669"/>
    <property type="project" value="UniProtKB-KW"/>
</dbReference>
<comment type="catalytic activity">
    <reaction evidence="1">
        <text>Release of an N-terminal amino acid, Xaa-|-Yaa- from a peptide, amide or arylamide. Xaa is preferably Ala, but may be most amino acids including Pro (slow action). When a terminal hydrophobic residue is followed by a prolyl residue, the two may be released as an intact Xaa-Pro dipeptide.</text>
        <dbReference type="EC" id="3.4.11.2"/>
    </reaction>
</comment>
<proteinExistence type="inferred from homology"/>
<dbReference type="GO" id="GO:0042277">
    <property type="term" value="F:peptide binding"/>
    <property type="evidence" value="ECO:0007669"/>
    <property type="project" value="TreeGrafter"/>
</dbReference>
<dbReference type="CDD" id="cd09603">
    <property type="entry name" value="M1_APN_like"/>
    <property type="match status" value="1"/>
</dbReference>
<dbReference type="SUPFAM" id="SSF63737">
    <property type="entry name" value="Leukotriene A4 hydrolase N-terminal domain"/>
    <property type="match status" value="1"/>
</dbReference>
<dbReference type="InterPro" id="IPR050344">
    <property type="entry name" value="Peptidase_M1_aminopeptidases"/>
</dbReference>
<feature type="compositionally biased region" description="Polar residues" evidence="14">
    <location>
        <begin position="7"/>
        <end position="19"/>
    </location>
</feature>
<evidence type="ECO:0000256" key="11">
    <source>
        <dbReference type="ARBA" id="ARBA00023049"/>
    </source>
</evidence>
<sequence length="452" mass="48485">MAAIPRTTVTASGPSTTGAPSAGDPYLPTSGNGGYLVDHYDLTLDYRVSTNRLTATAVITALATTTLAKFSLDIAGLMVDKVTVGGARPKAVKTTARKLVVTPLEAIVAGAEFVVEVRYHGTPHPIRSPWGEVGWEELADGVLVASQPNGASSWFPCNDHPSNKATFDITVSCESAYQVISNGDLVSKTAGASRTTWVYAITEPMATYLAAVQIGHYRSTHSATGGVPFGLYFPHHLAAAAAIDFGQVGTMIELFTELFGPYPFDRYSVVVTADELEIPLEAHGMATFGSNHVDGAHGTDRLIAHELAHQWFGNSITIARWQDIWLHEGFACYAEWLWAEANGGETAQHNATRHWALVNAQPKDIVIGDPGIPTLFDDRVYKRGALALHVVRHEIGDEAFFGGLRALTVARRFSSVDLADVLAAFAQTAPGAPVAAVLDRWVYAAPLPRLPR</sequence>
<dbReference type="GO" id="GO:0016020">
    <property type="term" value="C:membrane"/>
    <property type="evidence" value="ECO:0007669"/>
    <property type="project" value="TreeGrafter"/>
</dbReference>
<evidence type="ECO:0000259" key="16">
    <source>
        <dbReference type="Pfam" id="PF17900"/>
    </source>
</evidence>
<gene>
    <name evidence="17" type="ORF">IV501_05875</name>
</gene>
<dbReference type="Pfam" id="PF01433">
    <property type="entry name" value="Peptidase_M1"/>
    <property type="match status" value="1"/>
</dbReference>
<dbReference type="SUPFAM" id="SSF55486">
    <property type="entry name" value="Metalloproteases ('zincins'), catalytic domain"/>
    <property type="match status" value="1"/>
</dbReference>
<dbReference type="GO" id="GO:0016285">
    <property type="term" value="F:alanyl aminopeptidase activity"/>
    <property type="evidence" value="ECO:0007669"/>
    <property type="project" value="UniProtKB-EC"/>
</dbReference>
<dbReference type="PRINTS" id="PR00756">
    <property type="entry name" value="ALADIPTASE"/>
</dbReference>
<protein>
    <recommendedName>
        <fullName evidence="5">Aminopeptidase N</fullName>
        <ecNumber evidence="4">3.4.11.2</ecNumber>
    </recommendedName>
    <alternativeName>
        <fullName evidence="12">Alanine aminopeptidase</fullName>
    </alternativeName>
    <alternativeName>
        <fullName evidence="13">Lysyl aminopeptidase</fullName>
    </alternativeName>
</protein>
<evidence type="ECO:0000256" key="12">
    <source>
        <dbReference type="ARBA" id="ARBA00029811"/>
    </source>
</evidence>
<dbReference type="Gene3D" id="2.60.40.1730">
    <property type="entry name" value="tricorn interacting facor f3 domain"/>
    <property type="match status" value="1"/>
</dbReference>
<dbReference type="InterPro" id="IPR027268">
    <property type="entry name" value="Peptidase_M4/M1_CTD_sf"/>
</dbReference>
<keyword evidence="11" id="KW-0482">Metalloprotease</keyword>
<keyword evidence="6" id="KW-0031">Aminopeptidase</keyword>
<evidence type="ECO:0000256" key="1">
    <source>
        <dbReference type="ARBA" id="ARBA00000098"/>
    </source>
</evidence>
<keyword evidence="8" id="KW-0479">Metal-binding</keyword>
<evidence type="ECO:0000313" key="17">
    <source>
        <dbReference type="EMBL" id="MBK4347156.1"/>
    </source>
</evidence>
<name>A0A934SKT0_9MICO</name>
<evidence type="ECO:0000256" key="10">
    <source>
        <dbReference type="ARBA" id="ARBA00022833"/>
    </source>
</evidence>
<dbReference type="InterPro" id="IPR042097">
    <property type="entry name" value="Aminopeptidase_N-like_N_sf"/>
</dbReference>
<dbReference type="InterPro" id="IPR014782">
    <property type="entry name" value="Peptidase_M1_dom"/>
</dbReference>
<dbReference type="GO" id="GO:0008270">
    <property type="term" value="F:zinc ion binding"/>
    <property type="evidence" value="ECO:0007669"/>
    <property type="project" value="InterPro"/>
</dbReference>
<dbReference type="Gene3D" id="1.10.390.10">
    <property type="entry name" value="Neutral Protease Domain 2"/>
    <property type="match status" value="1"/>
</dbReference>
<keyword evidence="7" id="KW-0645">Protease</keyword>
<dbReference type="PANTHER" id="PTHR11533:SF174">
    <property type="entry name" value="PUROMYCIN-SENSITIVE AMINOPEPTIDASE-RELATED"/>
    <property type="match status" value="1"/>
</dbReference>
<feature type="region of interest" description="Disordered" evidence="14">
    <location>
        <begin position="1"/>
        <end position="25"/>
    </location>
</feature>
<keyword evidence="10" id="KW-0862">Zinc</keyword>
<keyword evidence="18" id="KW-1185">Reference proteome</keyword>
<comment type="cofactor">
    <cofactor evidence="2">
        <name>Zn(2+)</name>
        <dbReference type="ChEBI" id="CHEBI:29105"/>
    </cofactor>
</comment>
<organism evidence="17 18">
    <name type="scientific">Lacisediminihabitans changchengi</name>
    <dbReference type="NCBI Taxonomy" id="2787634"/>
    <lineage>
        <taxon>Bacteria</taxon>
        <taxon>Bacillati</taxon>
        <taxon>Actinomycetota</taxon>
        <taxon>Actinomycetes</taxon>
        <taxon>Micrococcales</taxon>
        <taxon>Microbacteriaceae</taxon>
        <taxon>Lacisediminihabitans</taxon>
    </lineage>
</organism>
<reference evidence="17" key="1">
    <citation type="submission" date="2021-01" db="EMBL/GenBank/DDBJ databases">
        <title>Lacisediminihabitans sp. nov. strain G11-30, isolated from Antarctic Soil.</title>
        <authorList>
            <person name="Li J."/>
        </authorList>
    </citation>
    <scope>NUCLEOTIDE SEQUENCE</scope>
    <source>
        <strain evidence="17">G11-30</strain>
    </source>
</reference>
<evidence type="ECO:0000256" key="9">
    <source>
        <dbReference type="ARBA" id="ARBA00022801"/>
    </source>
</evidence>
<accession>A0A934SKT0</accession>
<evidence type="ECO:0000256" key="6">
    <source>
        <dbReference type="ARBA" id="ARBA00022438"/>
    </source>
</evidence>
<evidence type="ECO:0000256" key="3">
    <source>
        <dbReference type="ARBA" id="ARBA00010136"/>
    </source>
</evidence>
<dbReference type="GO" id="GO:0043171">
    <property type="term" value="P:peptide catabolic process"/>
    <property type="evidence" value="ECO:0007669"/>
    <property type="project" value="TreeGrafter"/>
</dbReference>
<evidence type="ECO:0000256" key="2">
    <source>
        <dbReference type="ARBA" id="ARBA00001947"/>
    </source>
</evidence>
<dbReference type="PANTHER" id="PTHR11533">
    <property type="entry name" value="PROTEASE M1 ZINC METALLOPROTEASE"/>
    <property type="match status" value="1"/>
</dbReference>
<evidence type="ECO:0000313" key="18">
    <source>
        <dbReference type="Proteomes" id="UP000636458"/>
    </source>
</evidence>
<evidence type="ECO:0000256" key="8">
    <source>
        <dbReference type="ARBA" id="ARBA00022723"/>
    </source>
</evidence>
<dbReference type="InterPro" id="IPR001930">
    <property type="entry name" value="Peptidase_M1"/>
</dbReference>
<dbReference type="InterPro" id="IPR045357">
    <property type="entry name" value="Aminopeptidase_N-like_N"/>
</dbReference>
<dbReference type="EC" id="3.4.11.2" evidence="4"/>
<evidence type="ECO:0000256" key="7">
    <source>
        <dbReference type="ARBA" id="ARBA00022670"/>
    </source>
</evidence>
<evidence type="ECO:0000256" key="4">
    <source>
        <dbReference type="ARBA" id="ARBA00012564"/>
    </source>
</evidence>
<comment type="caution">
    <text evidence="17">The sequence shown here is derived from an EMBL/GenBank/DDBJ whole genome shotgun (WGS) entry which is preliminary data.</text>
</comment>
<dbReference type="GO" id="GO:0005737">
    <property type="term" value="C:cytoplasm"/>
    <property type="evidence" value="ECO:0007669"/>
    <property type="project" value="TreeGrafter"/>
</dbReference>
<evidence type="ECO:0000256" key="14">
    <source>
        <dbReference type="SAM" id="MobiDB-lite"/>
    </source>
</evidence>
<evidence type="ECO:0000256" key="13">
    <source>
        <dbReference type="ARBA" id="ARBA00031533"/>
    </source>
</evidence>
<dbReference type="GO" id="GO:0070006">
    <property type="term" value="F:metalloaminopeptidase activity"/>
    <property type="evidence" value="ECO:0007669"/>
    <property type="project" value="TreeGrafter"/>
</dbReference>
<feature type="domain" description="Aminopeptidase N-like N-terminal" evidence="16">
    <location>
        <begin position="38"/>
        <end position="209"/>
    </location>
</feature>
<feature type="domain" description="Peptidase M1 membrane alanine aminopeptidase" evidence="15">
    <location>
        <begin position="249"/>
        <end position="441"/>
    </location>
</feature>
<keyword evidence="9" id="KW-0378">Hydrolase</keyword>